<dbReference type="EMBL" id="SOJN01000148">
    <property type="protein sequence ID" value="TET43730.1"/>
    <property type="molecule type" value="Genomic_DNA"/>
</dbReference>
<evidence type="ECO:0000313" key="7">
    <source>
        <dbReference type="Proteomes" id="UP000315525"/>
    </source>
</evidence>
<evidence type="ECO:0000256" key="1">
    <source>
        <dbReference type="ARBA" id="ARBA00001966"/>
    </source>
</evidence>
<dbReference type="GO" id="GO:0046872">
    <property type="term" value="F:metal ion binding"/>
    <property type="evidence" value="ECO:0007669"/>
    <property type="project" value="UniProtKB-KW"/>
</dbReference>
<protein>
    <submittedName>
        <fullName evidence="6">ATPase</fullName>
    </submittedName>
</protein>
<sequence length="256" mass="27475">MVLGIDVGASATKGILLNQDRQVVSFYVRDSGVDFKQAAEDTRMNCMSTAGIAEDDIKYTIASGYGRRSVSFADDIKTEISCHARGGYFHHPKACTIVDIGGQDSKVIRVDDAGKPISFKMNRKCAAGTGAFLVETAARLSIHLEQMEGLARGAQKEIELGSFCTVFTKTEILARISEGACAEDIARGVFGSVIKRIIEMDPLTGDVVMTGGVIAHNPFLGEMFEKKLNRKLFVPEKPQFAGALGAALFALEQSGG</sequence>
<dbReference type="PANTHER" id="PTHR32329">
    <property type="entry name" value="BIFUNCTIONAL PROTEIN [INCLUDES 2-HYDROXYACYL-COA DEHYDRATASE (N-TER) AND ITS ACTIVATOR DOMAIN (C_TERM)-RELATED"/>
    <property type="match status" value="1"/>
</dbReference>
<dbReference type="InterPro" id="IPR051805">
    <property type="entry name" value="Dehydratase_Activator_Redct"/>
</dbReference>
<dbReference type="PANTHER" id="PTHR32329:SF2">
    <property type="entry name" value="BIFUNCTIONAL PROTEIN [INCLUDES 2-HYDROXYACYL-COA DEHYDRATASE (N-TER) AND ITS ACTIVATOR DOMAIN (C_TERM)"/>
    <property type="match status" value="1"/>
</dbReference>
<keyword evidence="2" id="KW-0479">Metal-binding</keyword>
<dbReference type="SUPFAM" id="SSF53067">
    <property type="entry name" value="Actin-like ATPase domain"/>
    <property type="match status" value="1"/>
</dbReference>
<keyword evidence="4" id="KW-0411">Iron-sulfur</keyword>
<dbReference type="CDD" id="cd24036">
    <property type="entry name" value="ASKHA_NBD_BcrAD_BadFG_HgdC_HadI"/>
    <property type="match status" value="1"/>
</dbReference>
<name>A0A523UMH6_UNCT6</name>
<dbReference type="InterPro" id="IPR043129">
    <property type="entry name" value="ATPase_NBD"/>
</dbReference>
<dbReference type="Pfam" id="PF01869">
    <property type="entry name" value="BcrAD_BadFG"/>
    <property type="match status" value="1"/>
</dbReference>
<evidence type="ECO:0000313" key="6">
    <source>
        <dbReference type="EMBL" id="TET43730.1"/>
    </source>
</evidence>
<dbReference type="GO" id="GO:0051536">
    <property type="term" value="F:iron-sulfur cluster binding"/>
    <property type="evidence" value="ECO:0007669"/>
    <property type="project" value="UniProtKB-KW"/>
</dbReference>
<dbReference type="InterPro" id="IPR002731">
    <property type="entry name" value="ATPase_BadF"/>
</dbReference>
<comment type="caution">
    <text evidence="6">The sequence shown here is derived from an EMBL/GenBank/DDBJ whole genome shotgun (WGS) entry which is preliminary data.</text>
</comment>
<evidence type="ECO:0000256" key="2">
    <source>
        <dbReference type="ARBA" id="ARBA00022723"/>
    </source>
</evidence>
<comment type="cofactor">
    <cofactor evidence="1">
        <name>[4Fe-4S] cluster</name>
        <dbReference type="ChEBI" id="CHEBI:49883"/>
    </cofactor>
</comment>
<proteinExistence type="predicted"/>
<gene>
    <name evidence="6" type="ORF">E3J62_12315</name>
</gene>
<evidence type="ECO:0000256" key="3">
    <source>
        <dbReference type="ARBA" id="ARBA00023004"/>
    </source>
</evidence>
<reference evidence="6 7" key="1">
    <citation type="submission" date="2019-03" db="EMBL/GenBank/DDBJ databases">
        <title>Metabolic potential of uncultured bacteria and archaea associated with petroleum seepage in deep-sea sediments.</title>
        <authorList>
            <person name="Dong X."/>
            <person name="Hubert C."/>
        </authorList>
    </citation>
    <scope>NUCLEOTIDE SEQUENCE [LARGE SCALE GENOMIC DNA]</scope>
    <source>
        <strain evidence="6">E44_bin18</strain>
    </source>
</reference>
<evidence type="ECO:0000259" key="5">
    <source>
        <dbReference type="Pfam" id="PF01869"/>
    </source>
</evidence>
<dbReference type="InterPro" id="IPR008275">
    <property type="entry name" value="CoA_E_activase_dom"/>
</dbReference>
<feature type="domain" description="ATPase BadF/BadG/BcrA/BcrD type" evidence="5">
    <location>
        <begin position="3"/>
        <end position="250"/>
    </location>
</feature>
<accession>A0A523UMH6</accession>
<dbReference type="Proteomes" id="UP000315525">
    <property type="component" value="Unassembled WGS sequence"/>
</dbReference>
<dbReference type="NCBIfam" id="TIGR00241">
    <property type="entry name" value="CoA_E_activ"/>
    <property type="match status" value="1"/>
</dbReference>
<evidence type="ECO:0000256" key="4">
    <source>
        <dbReference type="ARBA" id="ARBA00023014"/>
    </source>
</evidence>
<dbReference type="AlphaFoldDB" id="A0A523UMH6"/>
<dbReference type="Gene3D" id="3.30.420.40">
    <property type="match status" value="2"/>
</dbReference>
<keyword evidence="3" id="KW-0408">Iron</keyword>
<organism evidence="6 7">
    <name type="scientific">candidate division TA06 bacterium</name>
    <dbReference type="NCBI Taxonomy" id="2250710"/>
    <lineage>
        <taxon>Bacteria</taxon>
        <taxon>Bacteria division TA06</taxon>
    </lineage>
</organism>